<keyword evidence="4" id="KW-0689">Ribosomal protein</keyword>
<evidence type="ECO:0000256" key="1">
    <source>
        <dbReference type="ARBA" id="ARBA00004173"/>
    </source>
</evidence>
<feature type="region of interest" description="Disordered" evidence="9">
    <location>
        <begin position="411"/>
        <end position="553"/>
    </location>
</feature>
<keyword evidence="5" id="KW-0496">Mitochondrion</keyword>
<sequence length="624" mass="71280">MLRRITAFFQTHKVVRYMSCEGDDKGVILNDYLSDYQSRYERRGMVLLRKEIFYQAIQKGYKADDARIIAEKAVDQARERLADKRKSPFNEERKDTKDEIVKNKTERHFFNYAYQMADSEPSLMNSQKRLGLWNSLERCENSSLGFWTEWNRRAARFINQSMGPTNSFEEQIEWTKDGKQWVYPIDNEAMLGEEENVPFFEHIFLERHLPSLGLPKDGPIAHFMELIFAVLQYYGKLHRMRKDFFRILWIKLVPVICTYRMQVAMIPGQSPSTLSGSATPDSMSTPVSDDDRLRLSMEAWKRNSMLLSDRYKEARNRQLVVERADRDELRRKLDISVMEGKLNCNFLFFNIKNYCSIWFRHRDGAHETISRSMDELSRNATVHGRGHHSKTFSMNYLLLIFVYNFQMSQQQMTPSPMTPTPSYPSTCSAAPSTSMESSQSQYHSESAPPHFGPVSHSQFPSTDSTTFAVTVPSPSHMCPTSPNQQPSTPSSVVSPGFPAQVNGGPHSVQSVHSVHSAHSSNGNCNPPITPNSSVPPQQNTPFSSSNALGPPLSTSTPVTAAFVQNTGQASSSYNIPQQQSYPVYGQHDIVRNQINQQQMQPMQVIRNYFQFINVVSKKISMVSF</sequence>
<feature type="compositionally biased region" description="Low complexity" evidence="9">
    <location>
        <begin position="423"/>
        <end position="435"/>
    </location>
</feature>
<name>A0A1I7WW44_HETBA</name>
<evidence type="ECO:0000256" key="4">
    <source>
        <dbReference type="ARBA" id="ARBA00022980"/>
    </source>
</evidence>
<evidence type="ECO:0000256" key="7">
    <source>
        <dbReference type="ARBA" id="ARBA00035133"/>
    </source>
</evidence>
<keyword evidence="10" id="KW-1185">Reference proteome</keyword>
<feature type="region of interest" description="Disordered" evidence="9">
    <location>
        <begin position="270"/>
        <end position="289"/>
    </location>
</feature>
<feature type="compositionally biased region" description="Polar residues" evidence="9">
    <location>
        <begin position="455"/>
        <end position="468"/>
    </location>
</feature>
<evidence type="ECO:0000256" key="3">
    <source>
        <dbReference type="ARBA" id="ARBA00022946"/>
    </source>
</evidence>
<dbReference type="PANTHER" id="PTHR13231:SF3">
    <property type="entry name" value="SMALL RIBOSOMAL SUBUNIT PROTEIN MS31"/>
    <property type="match status" value="1"/>
</dbReference>
<dbReference type="WBParaSite" id="Hba_09353">
    <property type="protein sequence ID" value="Hba_09353"/>
    <property type="gene ID" value="Hba_09353"/>
</dbReference>
<protein>
    <recommendedName>
        <fullName evidence="7">Small ribosomal subunit protein mS31</fullName>
    </recommendedName>
    <alternativeName>
        <fullName evidence="8">28S ribosomal protein S31, mitochondrial</fullName>
    </alternativeName>
</protein>
<proteinExistence type="inferred from homology"/>
<organism evidence="10 11">
    <name type="scientific">Heterorhabditis bacteriophora</name>
    <name type="common">Entomopathogenic nematode worm</name>
    <dbReference type="NCBI Taxonomy" id="37862"/>
    <lineage>
        <taxon>Eukaryota</taxon>
        <taxon>Metazoa</taxon>
        <taxon>Ecdysozoa</taxon>
        <taxon>Nematoda</taxon>
        <taxon>Chromadorea</taxon>
        <taxon>Rhabditida</taxon>
        <taxon>Rhabditina</taxon>
        <taxon>Rhabditomorpha</taxon>
        <taxon>Strongyloidea</taxon>
        <taxon>Heterorhabditidae</taxon>
        <taxon>Heterorhabditis</taxon>
    </lineage>
</organism>
<dbReference type="Pfam" id="PF15433">
    <property type="entry name" value="MRP-S31"/>
    <property type="match status" value="1"/>
</dbReference>
<keyword evidence="6" id="KW-0687">Ribonucleoprotein</keyword>
<dbReference type="GO" id="GO:0003735">
    <property type="term" value="F:structural constituent of ribosome"/>
    <property type="evidence" value="ECO:0007669"/>
    <property type="project" value="InterPro"/>
</dbReference>
<feature type="compositionally biased region" description="Low complexity" evidence="9">
    <location>
        <begin position="506"/>
        <end position="520"/>
    </location>
</feature>
<evidence type="ECO:0000313" key="11">
    <source>
        <dbReference type="WBParaSite" id="Hba_09353"/>
    </source>
</evidence>
<dbReference type="InterPro" id="IPR026299">
    <property type="entry name" value="MRP-S31"/>
</dbReference>
<evidence type="ECO:0000256" key="8">
    <source>
        <dbReference type="ARBA" id="ARBA00035363"/>
    </source>
</evidence>
<comment type="subcellular location">
    <subcellularLocation>
        <location evidence="1">Mitochondrion</location>
    </subcellularLocation>
</comment>
<evidence type="ECO:0000256" key="2">
    <source>
        <dbReference type="ARBA" id="ARBA00011057"/>
    </source>
</evidence>
<dbReference type="Proteomes" id="UP000095283">
    <property type="component" value="Unplaced"/>
</dbReference>
<feature type="compositionally biased region" description="Polar residues" evidence="9">
    <location>
        <begin position="521"/>
        <end position="553"/>
    </location>
</feature>
<accession>A0A1I7WW44</accession>
<evidence type="ECO:0000313" key="10">
    <source>
        <dbReference type="Proteomes" id="UP000095283"/>
    </source>
</evidence>
<reference evidence="11" key="1">
    <citation type="submission" date="2016-11" db="UniProtKB">
        <authorList>
            <consortium name="WormBaseParasite"/>
        </authorList>
    </citation>
    <scope>IDENTIFICATION</scope>
</reference>
<feature type="compositionally biased region" description="Polar residues" evidence="9">
    <location>
        <begin position="270"/>
        <end position="287"/>
    </location>
</feature>
<evidence type="ECO:0000256" key="5">
    <source>
        <dbReference type="ARBA" id="ARBA00023128"/>
    </source>
</evidence>
<dbReference type="PANTHER" id="PTHR13231">
    <property type="entry name" value="MITOCHONDRIAL RIBOSOMAL PROTEIN S31"/>
    <property type="match status" value="1"/>
</dbReference>
<evidence type="ECO:0000256" key="9">
    <source>
        <dbReference type="SAM" id="MobiDB-lite"/>
    </source>
</evidence>
<comment type="similarity">
    <text evidence="2">Belongs to the mitochondrion-specific ribosomal protein mS31 family.</text>
</comment>
<dbReference type="AlphaFoldDB" id="A0A1I7WW44"/>
<evidence type="ECO:0000256" key="6">
    <source>
        <dbReference type="ARBA" id="ARBA00023274"/>
    </source>
</evidence>
<keyword evidence="3" id="KW-0809">Transit peptide</keyword>
<dbReference type="GO" id="GO:0005763">
    <property type="term" value="C:mitochondrial small ribosomal subunit"/>
    <property type="evidence" value="ECO:0007669"/>
    <property type="project" value="InterPro"/>
</dbReference>
<feature type="compositionally biased region" description="Low complexity" evidence="9">
    <location>
        <begin position="479"/>
        <end position="495"/>
    </location>
</feature>